<gene>
    <name evidence="2" type="ORF">Fmac_023109</name>
</gene>
<proteinExistence type="predicted"/>
<evidence type="ECO:0000313" key="2">
    <source>
        <dbReference type="EMBL" id="KAL2324051.1"/>
    </source>
</evidence>
<feature type="compositionally biased region" description="Basic and acidic residues" evidence="1">
    <location>
        <begin position="95"/>
        <end position="107"/>
    </location>
</feature>
<reference evidence="2 3" key="1">
    <citation type="submission" date="2024-08" db="EMBL/GenBank/DDBJ databases">
        <title>Insights into the chromosomal genome structure of Flemingia macrophylla.</title>
        <authorList>
            <person name="Ding Y."/>
            <person name="Zhao Y."/>
            <person name="Bi W."/>
            <person name="Wu M."/>
            <person name="Zhao G."/>
            <person name="Gong Y."/>
            <person name="Li W."/>
            <person name="Zhang P."/>
        </authorList>
    </citation>
    <scope>NUCLEOTIDE SEQUENCE [LARGE SCALE GENOMIC DNA]</scope>
    <source>
        <strain evidence="2">DYQJB</strain>
        <tissue evidence="2">Leaf</tissue>
    </source>
</reference>
<organism evidence="2 3">
    <name type="scientific">Flemingia macrophylla</name>
    <dbReference type="NCBI Taxonomy" id="520843"/>
    <lineage>
        <taxon>Eukaryota</taxon>
        <taxon>Viridiplantae</taxon>
        <taxon>Streptophyta</taxon>
        <taxon>Embryophyta</taxon>
        <taxon>Tracheophyta</taxon>
        <taxon>Spermatophyta</taxon>
        <taxon>Magnoliopsida</taxon>
        <taxon>eudicotyledons</taxon>
        <taxon>Gunneridae</taxon>
        <taxon>Pentapetalae</taxon>
        <taxon>rosids</taxon>
        <taxon>fabids</taxon>
        <taxon>Fabales</taxon>
        <taxon>Fabaceae</taxon>
        <taxon>Papilionoideae</taxon>
        <taxon>50 kb inversion clade</taxon>
        <taxon>NPAAA clade</taxon>
        <taxon>indigoferoid/millettioid clade</taxon>
        <taxon>Phaseoleae</taxon>
        <taxon>Flemingia</taxon>
    </lineage>
</organism>
<dbReference type="Proteomes" id="UP001603857">
    <property type="component" value="Unassembled WGS sequence"/>
</dbReference>
<accession>A0ABD1LKQ6</accession>
<feature type="region of interest" description="Disordered" evidence="1">
    <location>
        <begin position="66"/>
        <end position="107"/>
    </location>
</feature>
<evidence type="ECO:0000256" key="1">
    <source>
        <dbReference type="SAM" id="MobiDB-lite"/>
    </source>
</evidence>
<protein>
    <submittedName>
        <fullName evidence="2">Uncharacterized protein</fullName>
    </submittedName>
</protein>
<evidence type="ECO:0000313" key="3">
    <source>
        <dbReference type="Proteomes" id="UP001603857"/>
    </source>
</evidence>
<sequence>MVENLEFFPSNLDSPVNGPSKQPQTEFWALMKHHLPMLKKYGDMSSKVQFTSIYILYRRPRRRRLAFPLRQQENDSKMQPSSSVSNTKSIPHPFITDKRPLKKSKWE</sequence>
<dbReference type="EMBL" id="JBGMDY010000008">
    <property type="protein sequence ID" value="KAL2324051.1"/>
    <property type="molecule type" value="Genomic_DNA"/>
</dbReference>
<feature type="region of interest" description="Disordered" evidence="1">
    <location>
        <begin position="1"/>
        <end position="23"/>
    </location>
</feature>
<keyword evidence="3" id="KW-1185">Reference proteome</keyword>
<name>A0ABD1LKQ6_9FABA</name>
<feature type="compositionally biased region" description="Polar residues" evidence="1">
    <location>
        <begin position="77"/>
        <end position="89"/>
    </location>
</feature>
<feature type="compositionally biased region" description="Polar residues" evidence="1">
    <location>
        <begin position="11"/>
        <end position="23"/>
    </location>
</feature>
<dbReference type="AlphaFoldDB" id="A0ABD1LKQ6"/>
<comment type="caution">
    <text evidence="2">The sequence shown here is derived from an EMBL/GenBank/DDBJ whole genome shotgun (WGS) entry which is preliminary data.</text>
</comment>